<dbReference type="AlphaFoldDB" id="A0A9N9EIV9"/>
<accession>A0A9N9EIV9</accession>
<dbReference type="OrthoDB" id="107110at2759"/>
<name>A0A9N9EIV9_9GLOM</name>
<gene>
    <name evidence="1" type="ORF">ALEPTO_LOCUS10871</name>
</gene>
<reference evidence="1" key="1">
    <citation type="submission" date="2021-06" db="EMBL/GenBank/DDBJ databases">
        <authorList>
            <person name="Kallberg Y."/>
            <person name="Tangrot J."/>
            <person name="Rosling A."/>
        </authorList>
    </citation>
    <scope>NUCLEOTIDE SEQUENCE</scope>
    <source>
        <strain evidence="1">FL130A</strain>
    </source>
</reference>
<dbReference type="Proteomes" id="UP000789508">
    <property type="component" value="Unassembled WGS sequence"/>
</dbReference>
<feature type="non-terminal residue" evidence="1">
    <location>
        <position position="1"/>
    </location>
</feature>
<proteinExistence type="predicted"/>
<evidence type="ECO:0000313" key="1">
    <source>
        <dbReference type="EMBL" id="CAG8681515.1"/>
    </source>
</evidence>
<evidence type="ECO:0000313" key="2">
    <source>
        <dbReference type="Proteomes" id="UP000789508"/>
    </source>
</evidence>
<dbReference type="EMBL" id="CAJVPS010014288">
    <property type="protein sequence ID" value="CAG8681515.1"/>
    <property type="molecule type" value="Genomic_DNA"/>
</dbReference>
<protein>
    <submittedName>
        <fullName evidence="1">57_t:CDS:1</fullName>
    </submittedName>
</protein>
<sequence>ERGVTHIPSNCKKDKEIWVRYKDKRIAIKQNILEDWGVLDVVSLKRVIQARFNISENITIHSGSDNLADSRQITELYNTENNALKVIVERNDQPGASGIGSLTSGIAGLQLQDKEIWVRYNNKRIAIKQNILEDWGVLDVVSLKRVIQARFNISENVTIHSGSDNLADNRQITELYNTENNALEVIVERNDNESNEEEKYESNIETNRIEDAFQIGYQGTVLETFYSRLKQFHNEWNKQIKPYAPYLTIIQNSGSGKTRLVGELRTKGVYVLYICKRQQNSSGYPASTPYAQQIFEKIRDNKFGLLLSEAVKLIKNNNWSEEQFWNLQIKAEHENIRTQFWKNVLESVDSLSQQSDLLSNKNFIKNLFDKNEAEILVVCCIDEAHELLGKISTTSEETFFVRWRRQIRDVMWNGFFNVLLSTNGKIGNFLPPEIRDTRSARMHQYYLLPAYLDVHTVDALANLAQTGKRYDPQRTLYLGIPLWGSLAQVGVDLTKILHLASQKIRNFSNKQKDQLANLACMSCSFALEISPRIVEVEMLIASHMATAIGVSSDRTELLCTYPSDPILASGALKGITEVGFENCLDTLLEQFSRGVVEAGERGELVSRILFLKAYVRALEESRNLPITYLEKVPLLSFLKALCHGKDQELEQLLAKMKLDQAEIGFNHWTSLLASNKEYVKEGGHKHLTASLVKEAYHRHTAFKMPILFPVIDHIIPIQYPGGYGIISSQNKNTKKSKYQDADVLSLVNPVYAFDDNDFNGIILGIYVDIGLGDPMISIKEVDSRKSRHTSSVPHYAIYIQNIKSFNCEKEISERLSKALYTSPWPLDIRWSMIDEKKPLDRRDSIKSFLPLVFKKEQSLVKNWRL</sequence>
<comment type="caution">
    <text evidence="1">The sequence shown here is derived from an EMBL/GenBank/DDBJ whole genome shotgun (WGS) entry which is preliminary data.</text>
</comment>
<dbReference type="PANTHER" id="PTHR33266">
    <property type="entry name" value="CHROMOSOME 15, WHOLE GENOME SHOTGUN SEQUENCE"/>
    <property type="match status" value="1"/>
</dbReference>
<organism evidence="1 2">
    <name type="scientific">Ambispora leptoticha</name>
    <dbReference type="NCBI Taxonomy" id="144679"/>
    <lineage>
        <taxon>Eukaryota</taxon>
        <taxon>Fungi</taxon>
        <taxon>Fungi incertae sedis</taxon>
        <taxon>Mucoromycota</taxon>
        <taxon>Glomeromycotina</taxon>
        <taxon>Glomeromycetes</taxon>
        <taxon>Archaeosporales</taxon>
        <taxon>Ambisporaceae</taxon>
        <taxon>Ambispora</taxon>
    </lineage>
</organism>
<keyword evidence="2" id="KW-1185">Reference proteome</keyword>
<dbReference type="PANTHER" id="PTHR33266:SF1">
    <property type="entry name" value="F-BOX DOMAIN-CONTAINING PROTEIN"/>
    <property type="match status" value="1"/>
</dbReference>